<evidence type="ECO:0000256" key="2">
    <source>
        <dbReference type="SAM" id="MobiDB-lite"/>
    </source>
</evidence>
<evidence type="ECO:0000256" key="1">
    <source>
        <dbReference type="ARBA" id="ARBA00022679"/>
    </source>
</evidence>
<protein>
    <submittedName>
        <fullName evidence="3">Prenyltransferase</fullName>
    </submittedName>
</protein>
<dbReference type="PANTHER" id="PTHR40627:SF4">
    <property type="entry name" value="PRENYLTRANSFERASE ASQH1-RELATED"/>
    <property type="match status" value="1"/>
</dbReference>
<proteinExistence type="predicted"/>
<dbReference type="Pfam" id="PF11991">
    <property type="entry name" value="Trp_DMAT"/>
    <property type="match status" value="1"/>
</dbReference>
<dbReference type="GO" id="GO:0009820">
    <property type="term" value="P:alkaloid metabolic process"/>
    <property type="evidence" value="ECO:0007669"/>
    <property type="project" value="InterPro"/>
</dbReference>
<dbReference type="InterPro" id="IPR017795">
    <property type="entry name" value="ABBA_NscD-like"/>
</dbReference>
<reference evidence="3 4" key="1">
    <citation type="submission" date="2020-06" db="EMBL/GenBank/DDBJ databases">
        <title>Genome mining for natural products.</title>
        <authorList>
            <person name="Zhang B."/>
            <person name="Shi J."/>
            <person name="Ge H."/>
        </authorList>
    </citation>
    <scope>NUCLEOTIDE SEQUENCE [LARGE SCALE GENOMIC DNA]</scope>
    <source>
        <strain evidence="3 4">NA02069</strain>
    </source>
</reference>
<organism evidence="3 4">
    <name type="scientific">Streptomyces chartreusis</name>
    <dbReference type="NCBI Taxonomy" id="1969"/>
    <lineage>
        <taxon>Bacteria</taxon>
        <taxon>Bacillati</taxon>
        <taxon>Actinomycetota</taxon>
        <taxon>Actinomycetes</taxon>
        <taxon>Kitasatosporales</taxon>
        <taxon>Streptomycetaceae</taxon>
        <taxon>Streptomyces</taxon>
    </lineage>
</organism>
<evidence type="ECO:0000313" key="4">
    <source>
        <dbReference type="Proteomes" id="UP000509418"/>
    </source>
</evidence>
<accession>A0A7H8TKJ1</accession>
<feature type="compositionally biased region" description="Basic and acidic residues" evidence="2">
    <location>
        <begin position="390"/>
        <end position="407"/>
    </location>
</feature>
<dbReference type="SFLD" id="SFLDG01162">
    <property type="entry name" value="I"/>
    <property type="match status" value="1"/>
</dbReference>
<name>A0A7H8TKJ1_STRCX</name>
<sequence>MDAYTEPCAGPNERAAGTPSPAYGTLPAAGTPECAEPDRLGAFTAGQLGRLCDLVGIDAQRRTAHQRVLTDLLGPAADRPLTDPPASPSFVSDDHTPVEFSLTFPADGPPLLRVLVEPGCAARALPDNARAAWAAVGRLAAQWGYRLDELTRVNDLFLPPAPHGPLTLWSALELRPSGPPGLKVYLNAGSRGAERSMETVGEAMTRLGHGRAYESVRSYLRPRFPERATLMFFALDVGPWAEPRVKVYVAHHHATAADAADATRLAPGASPERVAELCRRIGGDEPFSRLPLISCYSFTDTAADRPTGHSLYVPVRAYVRDDRAARDHAVELLRHYGIHNAPLDRALAALTTRRLSAGVGLIPYLSLVQAGRQAPRITVYLSPEAYRVFPPREDAGPGSRADGREDAGPSSPADSRRAADRIS</sequence>
<dbReference type="EMBL" id="CP056041">
    <property type="protein sequence ID" value="QKZ23965.1"/>
    <property type="molecule type" value="Genomic_DNA"/>
</dbReference>
<keyword evidence="4" id="KW-1185">Reference proteome</keyword>
<feature type="region of interest" description="Disordered" evidence="2">
    <location>
        <begin position="1"/>
        <end position="24"/>
    </location>
</feature>
<keyword evidence="1 3" id="KW-0808">Transferase</keyword>
<dbReference type="RefSeq" id="WP_176578564.1">
    <property type="nucleotide sequence ID" value="NZ_CBDRGH010000013.1"/>
</dbReference>
<dbReference type="AlphaFoldDB" id="A0A7H8TKJ1"/>
<gene>
    <name evidence="3" type="ORF">HUT05_45445</name>
</gene>
<feature type="compositionally biased region" description="Basic and acidic residues" evidence="2">
    <location>
        <begin position="414"/>
        <end position="423"/>
    </location>
</feature>
<dbReference type="SFLD" id="SFLDS00036">
    <property type="entry name" value="Aromatic_Prenyltransferase"/>
    <property type="match status" value="1"/>
</dbReference>
<dbReference type="Proteomes" id="UP000509418">
    <property type="component" value="Chromosome"/>
</dbReference>
<dbReference type="PANTHER" id="PTHR40627">
    <property type="entry name" value="INDOLE PRENYLTRANSFERASE TDIB-RELATED"/>
    <property type="match status" value="1"/>
</dbReference>
<dbReference type="GO" id="GO:0016765">
    <property type="term" value="F:transferase activity, transferring alkyl or aryl (other than methyl) groups"/>
    <property type="evidence" value="ECO:0007669"/>
    <property type="project" value="InterPro"/>
</dbReference>
<evidence type="ECO:0000313" key="3">
    <source>
        <dbReference type="EMBL" id="QKZ23965.1"/>
    </source>
</evidence>
<feature type="region of interest" description="Disordered" evidence="2">
    <location>
        <begin position="388"/>
        <end position="423"/>
    </location>
</feature>
<dbReference type="InterPro" id="IPR033964">
    <property type="entry name" value="ABBA"/>
</dbReference>